<evidence type="ECO:0000313" key="2">
    <source>
        <dbReference type="Proteomes" id="UP000516173"/>
    </source>
</evidence>
<name>A0A7G1KFM4_9NOCA</name>
<dbReference type="RefSeq" id="WP_187687334.1">
    <property type="nucleotide sequence ID" value="NZ_AP023396.1"/>
</dbReference>
<dbReference type="AlphaFoldDB" id="A0A7G1KFM4"/>
<accession>A0A7G1KFM4</accession>
<organism evidence="1 2">
    <name type="scientific">Nocardia wallacei</name>
    <dbReference type="NCBI Taxonomy" id="480035"/>
    <lineage>
        <taxon>Bacteria</taxon>
        <taxon>Bacillati</taxon>
        <taxon>Actinomycetota</taxon>
        <taxon>Actinomycetes</taxon>
        <taxon>Mycobacteriales</taxon>
        <taxon>Nocardiaceae</taxon>
        <taxon>Nocardia</taxon>
    </lineage>
</organism>
<reference evidence="1 2" key="1">
    <citation type="submission" date="2020-08" db="EMBL/GenBank/DDBJ databases">
        <title>Genome Sequencing of Nocardia wallacei strain FMUON74 and assembly.</title>
        <authorList>
            <person name="Toyokawa M."/>
            <person name="Uesaka K."/>
        </authorList>
    </citation>
    <scope>NUCLEOTIDE SEQUENCE [LARGE SCALE GENOMIC DNA]</scope>
    <source>
        <strain evidence="1 2">FMUON74</strain>
    </source>
</reference>
<sequence>MTATTSLIACTTPGCPNPATDTLPIYIPGDEDDVVCRECLDAYWDARKAAEINQY</sequence>
<protein>
    <submittedName>
        <fullName evidence="1">Uncharacterized protein</fullName>
    </submittedName>
</protein>
<gene>
    <name evidence="1" type="ORF">NWFMUON74_17790</name>
</gene>
<proteinExistence type="predicted"/>
<evidence type="ECO:0000313" key="1">
    <source>
        <dbReference type="EMBL" id="BCK54007.1"/>
    </source>
</evidence>
<dbReference type="KEGG" id="nwl:NWFMUON74_17790"/>
<dbReference type="GeneID" id="80346354"/>
<keyword evidence="2" id="KW-1185">Reference proteome</keyword>
<dbReference type="Proteomes" id="UP000516173">
    <property type="component" value="Chromosome"/>
</dbReference>
<dbReference type="EMBL" id="AP023396">
    <property type="protein sequence ID" value="BCK54007.1"/>
    <property type="molecule type" value="Genomic_DNA"/>
</dbReference>